<dbReference type="AlphaFoldDB" id="A0A3G8GVI5"/>
<evidence type="ECO:0000313" key="2">
    <source>
        <dbReference type="EMBL" id="AZG12000.1"/>
    </source>
</evidence>
<reference evidence="3" key="1">
    <citation type="submission" date="2018-11" db="EMBL/GenBank/DDBJ databases">
        <title>FDA dAtabase for Regulatory Grade micrObial Sequences (FDA-ARGOS): Supporting development and validation of Infectious Disease Dx tests.</title>
        <authorList>
            <person name="Goldberg B."/>
            <person name="Campos J."/>
            <person name="Tallon L."/>
            <person name="Sadzewicz L."/>
            <person name="Zhao X."/>
            <person name="Vavikolanu K."/>
            <person name="Mehta A."/>
            <person name="Aluvathingal J."/>
            <person name="Nadendla S."/>
            <person name="Geyer C."/>
            <person name="Nandy P."/>
            <person name="Yan Y."/>
            <person name="Sichtig H."/>
        </authorList>
    </citation>
    <scope>NUCLEOTIDE SEQUENCE [LARGE SCALE GENOMIC DNA]</scope>
    <source>
        <strain evidence="3">FDAARGOS_614</strain>
        <plasmid evidence="3">unnamed1</plasmid>
    </source>
</reference>
<proteinExistence type="predicted"/>
<dbReference type="PROSITE" id="PS51257">
    <property type="entry name" value="PROKAR_LIPOPROTEIN"/>
    <property type="match status" value="1"/>
</dbReference>
<name>A0A3G8GVI5_9BURK</name>
<keyword evidence="2" id="KW-0614">Plasmid</keyword>
<dbReference type="KEGG" id="cpau:EHF44_00495"/>
<feature type="signal peptide" evidence="1">
    <location>
        <begin position="1"/>
        <end position="23"/>
    </location>
</feature>
<geneLocation type="plasmid" evidence="2">
    <name>unnamed1</name>
</geneLocation>
<evidence type="ECO:0000313" key="3">
    <source>
        <dbReference type="Proteomes" id="UP000270411"/>
    </source>
</evidence>
<evidence type="ECO:0000256" key="1">
    <source>
        <dbReference type="SAM" id="SignalP"/>
    </source>
</evidence>
<dbReference type="OrthoDB" id="8959773at2"/>
<feature type="chain" id="PRO_5018056722" evidence="1">
    <location>
        <begin position="24"/>
        <end position="224"/>
    </location>
</feature>
<accession>A0A3G8GVI5</accession>
<dbReference type="EMBL" id="CP033968">
    <property type="protein sequence ID" value="AZG12000.1"/>
    <property type="molecule type" value="Genomic_DNA"/>
</dbReference>
<sequence>MNFRGVFAAIAVLITACSSPAFAAKPSIVATDDYRVIAAHVNTNLGSFSGKVGVTAPEGQEAVAEKLSQKIAAAGYNVSNDDPGIRYSVRELYAGEADKYTPQGKDGKVSLSTGVGIAASIGLCLAFGTCSDPSYMANDVLVNLDHVNKDLTSQNPATTDPAAAGSAAAVKKPVLVVEYEVCRVGRSCATSVAASYNPELTLDDLRLVNASEGLSRAINLKIAQ</sequence>
<keyword evidence="1" id="KW-0732">Signal</keyword>
<organism evidence="2 3">
    <name type="scientific">Cupriavidus pauculus</name>
    <dbReference type="NCBI Taxonomy" id="82633"/>
    <lineage>
        <taxon>Bacteria</taxon>
        <taxon>Pseudomonadati</taxon>
        <taxon>Pseudomonadota</taxon>
        <taxon>Betaproteobacteria</taxon>
        <taxon>Burkholderiales</taxon>
        <taxon>Burkholderiaceae</taxon>
        <taxon>Cupriavidus</taxon>
    </lineage>
</organism>
<dbReference type="GeneID" id="60825085"/>
<gene>
    <name evidence="2" type="ORF">EHF44_00495</name>
</gene>
<dbReference type="RefSeq" id="WP_017512987.1">
    <property type="nucleotide sequence ID" value="NZ_CP033968.1"/>
</dbReference>
<dbReference type="Proteomes" id="UP000270411">
    <property type="component" value="Plasmid unnamed1"/>
</dbReference>
<protein>
    <submittedName>
        <fullName evidence="2">Uncharacterized protein</fullName>
    </submittedName>
</protein>